<dbReference type="Proteomes" id="UP000322699">
    <property type="component" value="Unassembled WGS sequence"/>
</dbReference>
<evidence type="ECO:0000313" key="2">
    <source>
        <dbReference type="EMBL" id="KAA1260753.1"/>
    </source>
</evidence>
<evidence type="ECO:0000313" key="3">
    <source>
        <dbReference type="Proteomes" id="UP000322699"/>
    </source>
</evidence>
<feature type="chain" id="PRO_5022847479" evidence="1">
    <location>
        <begin position="23"/>
        <end position="776"/>
    </location>
</feature>
<dbReference type="RefSeq" id="WP_068258440.1">
    <property type="nucleotide sequence ID" value="NZ_LWSK01000005.1"/>
</dbReference>
<dbReference type="AlphaFoldDB" id="A0A5B1CN09"/>
<comment type="caution">
    <text evidence="2">The sequence shown here is derived from an EMBL/GenBank/DDBJ whole genome shotgun (WGS) entry which is preliminary data.</text>
</comment>
<keyword evidence="1" id="KW-0732">Signal</keyword>
<organism evidence="2 3">
    <name type="scientific">Rubripirellula obstinata</name>
    <dbReference type="NCBI Taxonomy" id="406547"/>
    <lineage>
        <taxon>Bacteria</taxon>
        <taxon>Pseudomonadati</taxon>
        <taxon>Planctomycetota</taxon>
        <taxon>Planctomycetia</taxon>
        <taxon>Pirellulales</taxon>
        <taxon>Pirellulaceae</taxon>
        <taxon>Rubripirellula</taxon>
    </lineage>
</organism>
<sequence length="776" mass="85097" precursor="true">MKSLLFRFTIAMVMLSTTCAFSQTPVQRQTADRDADLIQALVTEQRFDDAKSVCLWNLNQHQKTSDPYALAITQIAKVNIAKQIASGAFDSATVKTANQPIDQLLSKYPDLDRRLFLEAAKISVRQMAVQMDVAAAAINVSQQDTREQVETLPAMVRLTRLTRDTESLIDRIRQSIPQDDTKLKDQQRLEQELLVATVSMALMQTELFLSDTADAIAAATAAIQAAEQTQLRLPPDSQAAAEVRRMRITAVLRSGDAKLASAELRQLLDQSDQPPSSNLQALQVEILLALGQVKEAGKLLATHFDSSSDKTASSIPMDLARLRYLLADDQTDAAANWITKIGQRHGLYARRLAEAIVLSKLDRSLSDSNATSSPPAALVETRGRQLIREGKLDEGGRMLAAAAGSQSDPKRAIEIAIAAAAALQKAELFQAGSDALSSVAKQHSDSPNAPPLDLQAIMMLTSGSTPASGDQIESRLRQHLETWPESDVSASARSWLIELLVNKQKLIDAAVIATSLTPSQINASSMDAMVSQWESTFRVALDDDLDAKVSRIASDAMTKLNEHPLVVTAHRQLAARFFDRASLHSIPEQDASQLDHEPAWVDQVIQFRRDGKLDPELRSLTEDIEDVRQRLVKDGQRNPTIRKRIADLLASWSSATTKPIDQAVIQLWLGNVAEAVRIVESNLTTNDQAELLIAAATALQDSNDQDAKNAAIRWWDQLAAGSKVGSPNWHRGKIASIDLLDRSGKKEEAARRASYILLTNANLTPEQKAKYQSHRP</sequence>
<dbReference type="EMBL" id="VRLW01000001">
    <property type="protein sequence ID" value="KAA1260753.1"/>
    <property type="molecule type" value="Genomic_DNA"/>
</dbReference>
<gene>
    <name evidence="2" type="ORF">LF1_32940</name>
</gene>
<evidence type="ECO:0000256" key="1">
    <source>
        <dbReference type="SAM" id="SignalP"/>
    </source>
</evidence>
<proteinExistence type="predicted"/>
<feature type="signal peptide" evidence="1">
    <location>
        <begin position="1"/>
        <end position="22"/>
    </location>
</feature>
<accession>A0A5B1CN09</accession>
<name>A0A5B1CN09_9BACT</name>
<keyword evidence="3" id="KW-1185">Reference proteome</keyword>
<reference evidence="2 3" key="1">
    <citation type="submission" date="2019-08" db="EMBL/GenBank/DDBJ databases">
        <title>Deep-cultivation of Planctomycetes and their phenomic and genomic characterization uncovers novel biology.</title>
        <authorList>
            <person name="Wiegand S."/>
            <person name="Jogler M."/>
            <person name="Boedeker C."/>
            <person name="Pinto D."/>
            <person name="Vollmers J."/>
            <person name="Rivas-Marin E."/>
            <person name="Kohn T."/>
            <person name="Peeters S.H."/>
            <person name="Heuer A."/>
            <person name="Rast P."/>
            <person name="Oberbeckmann S."/>
            <person name="Bunk B."/>
            <person name="Jeske O."/>
            <person name="Meyerdierks A."/>
            <person name="Storesund J.E."/>
            <person name="Kallscheuer N."/>
            <person name="Luecker S."/>
            <person name="Lage O.M."/>
            <person name="Pohl T."/>
            <person name="Merkel B.J."/>
            <person name="Hornburger P."/>
            <person name="Mueller R.-W."/>
            <person name="Bruemmer F."/>
            <person name="Labrenz M."/>
            <person name="Spormann A.M."/>
            <person name="Op Den Camp H."/>
            <person name="Overmann J."/>
            <person name="Amann R."/>
            <person name="Jetten M.S.M."/>
            <person name="Mascher T."/>
            <person name="Medema M.H."/>
            <person name="Devos D.P."/>
            <person name="Kaster A.-K."/>
            <person name="Ovreas L."/>
            <person name="Rohde M."/>
            <person name="Galperin M.Y."/>
            <person name="Jogler C."/>
        </authorList>
    </citation>
    <scope>NUCLEOTIDE SEQUENCE [LARGE SCALE GENOMIC DNA]</scope>
    <source>
        <strain evidence="2 3">LF1</strain>
    </source>
</reference>
<protein>
    <submittedName>
        <fullName evidence="2">Uncharacterized protein</fullName>
    </submittedName>
</protein>